<dbReference type="Proteomes" id="UP001151760">
    <property type="component" value="Unassembled WGS sequence"/>
</dbReference>
<reference evidence="1" key="2">
    <citation type="submission" date="2022-01" db="EMBL/GenBank/DDBJ databases">
        <authorList>
            <person name="Yamashiro T."/>
            <person name="Shiraishi A."/>
            <person name="Satake H."/>
            <person name="Nakayama K."/>
        </authorList>
    </citation>
    <scope>NUCLEOTIDE SEQUENCE</scope>
</reference>
<comment type="caution">
    <text evidence="1">The sequence shown here is derived from an EMBL/GenBank/DDBJ whole genome shotgun (WGS) entry which is preliminary data.</text>
</comment>
<evidence type="ECO:0000313" key="2">
    <source>
        <dbReference type="Proteomes" id="UP001151760"/>
    </source>
</evidence>
<evidence type="ECO:0000313" key="1">
    <source>
        <dbReference type="EMBL" id="GJT13722.1"/>
    </source>
</evidence>
<sequence length="174" mass="20090">MKDRICALSINDLKDLVKTYRIPVDLHPRLPDLRFTMDYFPTDAIGIYSEFLRFSGVHVPFLTFLLSVLKYFKMREEVLVRFGLSSVWFNEECDPIFRRVHDNAEMSIYDFMTLPSWSDAKIVEESHHFSLSLLERVSSHTTTPTTEGAIISLPTPDEIAVSLPDSRLVKKSKC</sequence>
<accession>A0ABQ5BIZ8</accession>
<reference evidence="1" key="1">
    <citation type="journal article" date="2022" name="Int. J. Mol. Sci.">
        <title>Draft Genome of Tanacetum Coccineum: Genomic Comparison of Closely Related Tanacetum-Family Plants.</title>
        <authorList>
            <person name="Yamashiro T."/>
            <person name="Shiraishi A."/>
            <person name="Nakayama K."/>
            <person name="Satake H."/>
        </authorList>
    </citation>
    <scope>NUCLEOTIDE SEQUENCE</scope>
</reference>
<name>A0ABQ5BIZ8_9ASTR</name>
<protein>
    <submittedName>
        <fullName evidence="1">Uncharacterized protein</fullName>
    </submittedName>
</protein>
<dbReference type="EMBL" id="BQNB010013254">
    <property type="protein sequence ID" value="GJT13722.1"/>
    <property type="molecule type" value="Genomic_DNA"/>
</dbReference>
<keyword evidence="2" id="KW-1185">Reference proteome</keyword>
<gene>
    <name evidence="1" type="ORF">Tco_0860764</name>
</gene>
<organism evidence="1 2">
    <name type="scientific">Tanacetum coccineum</name>
    <dbReference type="NCBI Taxonomy" id="301880"/>
    <lineage>
        <taxon>Eukaryota</taxon>
        <taxon>Viridiplantae</taxon>
        <taxon>Streptophyta</taxon>
        <taxon>Embryophyta</taxon>
        <taxon>Tracheophyta</taxon>
        <taxon>Spermatophyta</taxon>
        <taxon>Magnoliopsida</taxon>
        <taxon>eudicotyledons</taxon>
        <taxon>Gunneridae</taxon>
        <taxon>Pentapetalae</taxon>
        <taxon>asterids</taxon>
        <taxon>campanulids</taxon>
        <taxon>Asterales</taxon>
        <taxon>Asteraceae</taxon>
        <taxon>Asteroideae</taxon>
        <taxon>Anthemideae</taxon>
        <taxon>Anthemidinae</taxon>
        <taxon>Tanacetum</taxon>
    </lineage>
</organism>
<proteinExistence type="predicted"/>